<dbReference type="InterPro" id="IPR002048">
    <property type="entry name" value="EF_hand_dom"/>
</dbReference>
<reference evidence="19" key="1">
    <citation type="submission" date="2015-12" db="EMBL/GenBank/DDBJ databases">
        <title>De novo transcriptome assembly of four potential Pierce s Disease insect vectors from Arizona vineyards.</title>
        <authorList>
            <person name="Tassone E.E."/>
        </authorList>
    </citation>
    <scope>NUCLEOTIDE SEQUENCE</scope>
</reference>
<dbReference type="EMBL" id="GEDC01003728">
    <property type="protein sequence ID" value="JAS33570.1"/>
    <property type="molecule type" value="Transcribed_RNA"/>
</dbReference>
<dbReference type="GO" id="GO:0005788">
    <property type="term" value="C:endoplasmic reticulum lumen"/>
    <property type="evidence" value="ECO:0007669"/>
    <property type="project" value="UniProtKB-SubCell"/>
</dbReference>
<dbReference type="AlphaFoldDB" id="A0A1B6E6K0"/>
<keyword evidence="7" id="KW-0325">Glycoprotein</keyword>
<keyword evidence="8" id="KW-0143">Chaperone</keyword>
<evidence type="ECO:0000256" key="7">
    <source>
        <dbReference type="ARBA" id="ARBA00023180"/>
    </source>
</evidence>
<protein>
    <recommendedName>
        <fullName evidence="11">Reticulocalbin-3</fullName>
    </recommendedName>
</protein>
<keyword evidence="2" id="KW-0479">Metal-binding</keyword>
<feature type="signal peptide" evidence="13">
    <location>
        <begin position="1"/>
        <end position="22"/>
    </location>
</feature>
<evidence type="ECO:0000256" key="1">
    <source>
        <dbReference type="ARBA" id="ARBA00004319"/>
    </source>
</evidence>
<dbReference type="EMBL" id="GEDC01004022">
    <property type="protein sequence ID" value="JAS33276.1"/>
    <property type="molecule type" value="Transcribed_RNA"/>
</dbReference>
<dbReference type="PANTHER" id="PTHR10827:SF52">
    <property type="entry name" value="IP16409P"/>
    <property type="match status" value="1"/>
</dbReference>
<dbReference type="GO" id="GO:0015031">
    <property type="term" value="P:protein transport"/>
    <property type="evidence" value="ECO:0007669"/>
    <property type="project" value="UniProtKB-ARBA"/>
</dbReference>
<feature type="region of interest" description="Disordered" evidence="12">
    <location>
        <begin position="27"/>
        <end position="55"/>
    </location>
</feature>
<comment type="subcellular location">
    <subcellularLocation>
        <location evidence="1">Endoplasmic reticulum lumen</location>
    </subcellularLocation>
</comment>
<dbReference type="Pfam" id="PF13499">
    <property type="entry name" value="EF-hand_7"/>
    <property type="match status" value="1"/>
</dbReference>
<evidence type="ECO:0000256" key="2">
    <source>
        <dbReference type="ARBA" id="ARBA00022723"/>
    </source>
</evidence>
<evidence type="ECO:0000256" key="10">
    <source>
        <dbReference type="ARBA" id="ARBA00063143"/>
    </source>
</evidence>
<dbReference type="PROSITE" id="PS00018">
    <property type="entry name" value="EF_HAND_1"/>
    <property type="match status" value="5"/>
</dbReference>
<proteinExistence type="predicted"/>
<feature type="domain" description="EF-hand" evidence="14">
    <location>
        <begin position="200"/>
        <end position="235"/>
    </location>
</feature>
<comment type="function">
    <text evidence="9">Probable molecular chaperone assisting protein biosynthesis and transport in the endoplasmic reticulum. Required for the proper biosynthesis and transport of pulmonary surfactant-associated protein A/SP-A, pulmonary surfactant-associated protein D/SP-D and the lipid transporter ABCA3. By regulating both the proper expression and the degradation through the endoplasmic reticulum-associated protein degradation pathway of these proteins plays a crucial role in pulmonary surfactant homeostasis. Has an anti-fibrotic activity by negatively regulating the secretion of type I and type III collagens. This calcium-binding protein also transiently associates with immature PCSK6 and regulates its secretion.</text>
</comment>
<evidence type="ECO:0000259" key="14">
    <source>
        <dbReference type="PROSITE" id="PS50222"/>
    </source>
</evidence>
<name>A0A1B6E6K0_9HEMI</name>
<dbReference type="EMBL" id="GEDC01029371">
    <property type="protein sequence ID" value="JAS07927.1"/>
    <property type="molecule type" value="Transcribed_RNA"/>
</dbReference>
<dbReference type="FunFam" id="1.10.238.10:FF:000090">
    <property type="entry name" value="calumenin isoform X2"/>
    <property type="match status" value="1"/>
</dbReference>
<dbReference type="InterPro" id="IPR011992">
    <property type="entry name" value="EF-hand-dom_pair"/>
</dbReference>
<evidence type="ECO:0000256" key="4">
    <source>
        <dbReference type="ARBA" id="ARBA00022737"/>
    </source>
</evidence>
<dbReference type="SUPFAM" id="SSF47473">
    <property type="entry name" value="EF-hand"/>
    <property type="match status" value="2"/>
</dbReference>
<feature type="domain" description="EF-hand" evidence="14">
    <location>
        <begin position="75"/>
        <end position="110"/>
    </location>
</feature>
<dbReference type="GO" id="GO:0005509">
    <property type="term" value="F:calcium ion binding"/>
    <property type="evidence" value="ECO:0007669"/>
    <property type="project" value="InterPro"/>
</dbReference>
<evidence type="ECO:0000313" key="18">
    <source>
        <dbReference type="EMBL" id="JAS33276.1"/>
    </source>
</evidence>
<evidence type="ECO:0000256" key="11">
    <source>
        <dbReference type="ARBA" id="ARBA00072696"/>
    </source>
</evidence>
<evidence type="ECO:0000256" key="12">
    <source>
        <dbReference type="SAM" id="MobiDB-lite"/>
    </source>
</evidence>
<dbReference type="CDD" id="cd16226">
    <property type="entry name" value="EFh_CREC_Calumenin_like"/>
    <property type="match status" value="1"/>
</dbReference>
<accession>A0A1B6E6K0</accession>
<dbReference type="PANTHER" id="PTHR10827">
    <property type="entry name" value="RETICULOCALBIN"/>
    <property type="match status" value="1"/>
</dbReference>
<dbReference type="Gene3D" id="1.10.238.10">
    <property type="entry name" value="EF-hand"/>
    <property type="match status" value="2"/>
</dbReference>
<evidence type="ECO:0000313" key="16">
    <source>
        <dbReference type="EMBL" id="JAS07927.1"/>
    </source>
</evidence>
<dbReference type="EMBL" id="GEDC01001923">
    <property type="protein sequence ID" value="JAS35375.1"/>
    <property type="molecule type" value="Transcribed_RNA"/>
</dbReference>
<keyword evidence="5" id="KW-0256">Endoplasmic reticulum</keyword>
<dbReference type="PROSITE" id="PS50222">
    <property type="entry name" value="EF_HAND_2"/>
    <property type="match status" value="2"/>
</dbReference>
<dbReference type="EMBL" id="GEDC01017660">
    <property type="protein sequence ID" value="JAS19638.1"/>
    <property type="molecule type" value="Transcribed_RNA"/>
</dbReference>
<evidence type="ECO:0000313" key="20">
    <source>
        <dbReference type="EMBL" id="JAS35375.1"/>
    </source>
</evidence>
<evidence type="ECO:0000256" key="6">
    <source>
        <dbReference type="ARBA" id="ARBA00022837"/>
    </source>
</evidence>
<evidence type="ECO:0000313" key="19">
    <source>
        <dbReference type="EMBL" id="JAS33570.1"/>
    </source>
</evidence>
<dbReference type="FunFam" id="1.10.238.10:FF:000104">
    <property type="entry name" value="calumenin isoform X1"/>
    <property type="match status" value="1"/>
</dbReference>
<sequence length="328" mass="38700">MGLHFKSAVFWLLIVFVVLALGGVPKPDEDRKDRSFDKDLSDKQHYENEEHNPDYDHEAFLGEEAKTFDQLTPEESKRRLGLIVDKIDTDEDGFVNQDELKDWIRNTKRRYIVDDVERQWKTHNPENKETISWEEYKKMLYGFLDDMDTNDLDKEEEGFSYQSMQKRDRRRWTVADVDEDDHLNKDEFTSFLHPEETGHMRDIVVLETMEDIDKDKDGKVSLEEYIGDMYTGSHDGEPEPEWVQSEKEQFNAYRDKDGDGFMDAEEVKNWIIPPDFDHAEAEARHLIYESDSDADQKLTKDEILAKYDLFVGSQATDFGEALNRHDEF</sequence>
<dbReference type="InterPro" id="IPR018247">
    <property type="entry name" value="EF_Hand_1_Ca_BS"/>
</dbReference>
<evidence type="ECO:0000256" key="13">
    <source>
        <dbReference type="SAM" id="SignalP"/>
    </source>
</evidence>
<evidence type="ECO:0000256" key="5">
    <source>
        <dbReference type="ARBA" id="ARBA00022824"/>
    </source>
</evidence>
<dbReference type="SMART" id="SM00054">
    <property type="entry name" value="EFh"/>
    <property type="match status" value="3"/>
</dbReference>
<gene>
    <name evidence="18" type="ORF">g.25882</name>
    <name evidence="16" type="ORF">g.25884</name>
    <name evidence="19" type="ORF">g.25886</name>
    <name evidence="20" type="ORF">g.25888</name>
    <name evidence="17" type="ORF">g.25890</name>
    <name evidence="15" type="ORF">g.25892</name>
</gene>
<comment type="subunit">
    <text evidence="10">Interacts with PCSK6 (immature form including the propeptide); probably involved in the maturation and the secretion of PCSK6.</text>
</comment>
<keyword evidence="6" id="KW-0106">Calcium</keyword>
<keyword evidence="4" id="KW-0677">Repeat</keyword>
<feature type="chain" id="PRO_5008581969" description="Reticulocalbin-3" evidence="13">
    <location>
        <begin position="23"/>
        <end position="328"/>
    </location>
</feature>
<keyword evidence="3 13" id="KW-0732">Signal</keyword>
<organism evidence="19">
    <name type="scientific">Clastoptera arizonana</name>
    <name type="common">Arizona spittle bug</name>
    <dbReference type="NCBI Taxonomy" id="38151"/>
    <lineage>
        <taxon>Eukaryota</taxon>
        <taxon>Metazoa</taxon>
        <taxon>Ecdysozoa</taxon>
        <taxon>Arthropoda</taxon>
        <taxon>Hexapoda</taxon>
        <taxon>Insecta</taxon>
        <taxon>Pterygota</taxon>
        <taxon>Neoptera</taxon>
        <taxon>Paraneoptera</taxon>
        <taxon>Hemiptera</taxon>
        <taxon>Auchenorrhyncha</taxon>
        <taxon>Cercopoidea</taxon>
        <taxon>Clastopteridae</taxon>
        <taxon>Clastoptera</taxon>
    </lineage>
</organism>
<evidence type="ECO:0000256" key="8">
    <source>
        <dbReference type="ARBA" id="ARBA00023186"/>
    </source>
</evidence>
<evidence type="ECO:0000256" key="9">
    <source>
        <dbReference type="ARBA" id="ARBA00056975"/>
    </source>
</evidence>
<dbReference type="EMBL" id="GEDC01031670">
    <property type="protein sequence ID" value="JAS05628.1"/>
    <property type="molecule type" value="Transcribed_RNA"/>
</dbReference>
<evidence type="ECO:0000313" key="17">
    <source>
        <dbReference type="EMBL" id="JAS19638.1"/>
    </source>
</evidence>
<dbReference type="Pfam" id="PF13202">
    <property type="entry name" value="EF-hand_5"/>
    <property type="match status" value="1"/>
</dbReference>
<evidence type="ECO:0000313" key="15">
    <source>
        <dbReference type="EMBL" id="JAS05628.1"/>
    </source>
</evidence>
<evidence type="ECO:0000256" key="3">
    <source>
        <dbReference type="ARBA" id="ARBA00022729"/>
    </source>
</evidence>